<proteinExistence type="predicted"/>
<protein>
    <submittedName>
        <fullName evidence="1">DUF2877 domain-containing protein</fullName>
    </submittedName>
</protein>
<organism evidence="1 2">
    <name type="scientific">Streptococcus minor</name>
    <dbReference type="NCBI Taxonomy" id="229549"/>
    <lineage>
        <taxon>Bacteria</taxon>
        <taxon>Bacillati</taxon>
        <taxon>Bacillota</taxon>
        <taxon>Bacilli</taxon>
        <taxon>Lactobacillales</taxon>
        <taxon>Streptococcaceae</taxon>
        <taxon>Streptococcus</taxon>
    </lineage>
</organism>
<gene>
    <name evidence="1" type="ORF">EII38_01665</name>
</gene>
<dbReference type="InterPro" id="IPR021530">
    <property type="entry name" value="AllH-like"/>
</dbReference>
<comment type="caution">
    <text evidence="1">The sequence shown here is derived from an EMBL/GenBank/DDBJ whole genome shotgun (WGS) entry which is preliminary data.</text>
</comment>
<dbReference type="EMBL" id="RQZA01000001">
    <property type="protein sequence ID" value="RRD32469.1"/>
    <property type="molecule type" value="Genomic_DNA"/>
</dbReference>
<dbReference type="Pfam" id="PF11392">
    <property type="entry name" value="AllH"/>
    <property type="match status" value="1"/>
</dbReference>
<keyword evidence="2" id="KW-1185">Reference proteome</keyword>
<accession>A0A3P1VE15</accession>
<evidence type="ECO:0000313" key="2">
    <source>
        <dbReference type="Proteomes" id="UP000281771"/>
    </source>
</evidence>
<evidence type="ECO:0000313" key="1">
    <source>
        <dbReference type="EMBL" id="RRD32469.1"/>
    </source>
</evidence>
<reference evidence="1 2" key="1">
    <citation type="submission" date="2018-11" db="EMBL/GenBank/DDBJ databases">
        <title>Genomes From Bacteria Associated with the Canine Oral Cavity: a Test Case for Automated Genome-Based Taxonomic Assignment.</title>
        <authorList>
            <person name="Coil D.A."/>
            <person name="Jospin G."/>
            <person name="Darling A.E."/>
            <person name="Wallis C."/>
            <person name="Davis I.J."/>
            <person name="Harris S."/>
            <person name="Eisen J.A."/>
            <person name="Holcombe L.J."/>
            <person name="O'Flynn C."/>
        </authorList>
    </citation>
    <scope>NUCLEOTIDE SEQUENCE [LARGE SCALE GENOMIC DNA]</scope>
    <source>
        <strain evidence="1 2">OH4621_COT-116</strain>
    </source>
</reference>
<sequence length="287" mass="32792">MIKLSICGISDLVYPYCKYGYTGRVHSIFHHSFNIIVGQHLIHVSGEREFLSSFGIQLESQDFQKLQGLQIDDLVTLKKDKIIIYSQTDTYILSGPENVVQNMMVFRVEFSQDEIEEVLGLVETQLSFNKIGIEASSDFHQIQEMMRSGHLSLTAIETIIQFLIGRGLGLTPSGDDLLLGYFWGMRVLSDYLIQKEVEIYLSQNLTKTTIISREYLDAFLKGFVSSPIYRLNKSLERRDSYSANKAIQRIATIGHTSGYDFLFGLFLSLKCIQKMKMRGTLYETEKS</sequence>
<dbReference type="STRING" id="1123309.GCA_000377005_01540"/>
<dbReference type="Proteomes" id="UP000281771">
    <property type="component" value="Unassembled WGS sequence"/>
</dbReference>
<dbReference type="RefSeq" id="WP_124775513.1">
    <property type="nucleotide sequence ID" value="NZ_RQZA01000001.1"/>
</dbReference>
<dbReference type="AlphaFoldDB" id="A0A3P1VE15"/>
<name>A0A3P1VE15_9STRE</name>